<keyword evidence="3" id="KW-0732">Signal</keyword>
<gene>
    <name evidence="8" type="ORF">CHI95_01740</name>
    <name evidence="5" type="ORF">GHA_01343</name>
    <name evidence="6" type="ORF">KYI77_05925</name>
    <name evidence="7" type="ORF">OGX73_02090</name>
</gene>
<comment type="caution">
    <text evidence="8">The sequence shown here is derived from an EMBL/GenBank/DDBJ whole genome shotgun (WGS) entry which is preliminary data.</text>
</comment>
<dbReference type="EMBL" id="JAOWIN010000001">
    <property type="protein sequence ID" value="MDI9091407.1"/>
    <property type="molecule type" value="Genomic_DNA"/>
</dbReference>
<protein>
    <submittedName>
        <fullName evidence="5 7">Beta/Gamma crystallin</fullName>
    </submittedName>
</protein>
<feature type="chain" id="PRO_5042693907" evidence="3">
    <location>
        <begin position="18"/>
        <end position="177"/>
    </location>
</feature>
<reference evidence="5" key="2">
    <citation type="submission" date="2020-05" db="EMBL/GenBank/DDBJ databases">
        <authorList>
            <person name="Delgado-Blas J."/>
        </authorList>
    </citation>
    <scope>NUCLEOTIDE SEQUENCE</scope>
    <source>
        <strain evidence="5">BB1453</strain>
    </source>
</reference>
<evidence type="ECO:0000313" key="9">
    <source>
        <dbReference type="Proteomes" id="UP000216001"/>
    </source>
</evidence>
<evidence type="ECO:0000259" key="4">
    <source>
        <dbReference type="SMART" id="SM00247"/>
    </source>
</evidence>
<evidence type="ECO:0000313" key="7">
    <source>
        <dbReference type="EMBL" id="MDI9091407.1"/>
    </source>
</evidence>
<dbReference type="EMBL" id="NOWC01000001">
    <property type="protein sequence ID" value="OZS76576.1"/>
    <property type="molecule type" value="Genomic_DNA"/>
</dbReference>
<dbReference type="SUPFAM" id="SSF49695">
    <property type="entry name" value="gamma-Crystallin-like"/>
    <property type="match status" value="1"/>
</dbReference>
<dbReference type="InterPro" id="IPR011024">
    <property type="entry name" value="G_crystallin-like"/>
</dbReference>
<dbReference type="Proteomes" id="UP001155882">
    <property type="component" value="Unassembled WGS sequence"/>
</dbReference>
<sequence>MKKIALLLLLFSSFTVAKSNYHGKPSRNDSVVVHVCALSPFSNFYAEAAMSEQTARHKTSRRCELGQGQGSIFCKAQDAKCSTSKLSFGDQYIEESLIVYAKSWQKGDYIEVFDDIPYLSRHHFSDKIASYTIPDGWIVRFYEGDNYTGKYHTEMGGSHNTLGYSQKTRSIKIMKRP</sequence>
<reference evidence="8 9" key="1">
    <citation type="submission" date="2017-07" db="EMBL/GenBank/DDBJ databases">
        <title>blaIMP-27 on transferable plasmids in Proteus mirabilis and Providencia rettgeri.</title>
        <authorList>
            <person name="Potter R."/>
        </authorList>
    </citation>
    <scope>NUCLEOTIDE SEQUENCE [LARGE SCALE GENOMIC DNA]</scope>
    <source>
        <strain evidence="8 9">PR1</strain>
    </source>
</reference>
<dbReference type="EMBL" id="JAHWLI010000013">
    <property type="protein sequence ID" value="MBW3115995.1"/>
    <property type="molecule type" value="Genomic_DNA"/>
</dbReference>
<name>A0A264VZ09_PRORE</name>
<evidence type="ECO:0000313" key="6">
    <source>
        <dbReference type="EMBL" id="MBW3115995.1"/>
    </source>
</evidence>
<evidence type="ECO:0000313" key="8">
    <source>
        <dbReference type="EMBL" id="OZS76576.1"/>
    </source>
</evidence>
<dbReference type="Proteomes" id="UP000834611">
    <property type="component" value="Unassembled WGS sequence"/>
</dbReference>
<keyword evidence="2" id="KW-0677">Repeat</keyword>
<accession>A0A264VZ09</accession>
<dbReference type="InterPro" id="IPR001064">
    <property type="entry name" value="Beta/gamma_crystallin"/>
</dbReference>
<dbReference type="AlphaFoldDB" id="A0A264VZ09"/>
<proteinExistence type="inferred from homology"/>
<evidence type="ECO:0000256" key="2">
    <source>
        <dbReference type="ARBA" id="ARBA00022737"/>
    </source>
</evidence>
<evidence type="ECO:0000256" key="3">
    <source>
        <dbReference type="SAM" id="SignalP"/>
    </source>
</evidence>
<dbReference type="SMART" id="SM00247">
    <property type="entry name" value="XTALbg"/>
    <property type="match status" value="1"/>
</dbReference>
<reference evidence="6" key="3">
    <citation type="submission" date="2021-07" db="EMBL/GenBank/DDBJ databases">
        <authorList>
            <person name="Stanton E."/>
        </authorList>
    </citation>
    <scope>NUCLEOTIDE SEQUENCE</scope>
    <source>
        <strain evidence="6">2021EL-01139</strain>
    </source>
</reference>
<evidence type="ECO:0000313" key="5">
    <source>
        <dbReference type="EMBL" id="CAB5682065.1"/>
    </source>
</evidence>
<feature type="domain" description="Beta/gamma crystallin 'Greek key'" evidence="4">
    <location>
        <begin position="96"/>
        <end position="174"/>
    </location>
</feature>
<dbReference type="EMBL" id="CAHPSF010000002">
    <property type="protein sequence ID" value="CAB5682065.1"/>
    <property type="molecule type" value="Genomic_DNA"/>
</dbReference>
<comment type="similarity">
    <text evidence="1">Belongs to the beta/gamma-crystallin family.</text>
</comment>
<organism evidence="8 9">
    <name type="scientific">Providencia rettgeri</name>
    <dbReference type="NCBI Taxonomy" id="587"/>
    <lineage>
        <taxon>Bacteria</taxon>
        <taxon>Pseudomonadati</taxon>
        <taxon>Pseudomonadota</taxon>
        <taxon>Gammaproteobacteria</taxon>
        <taxon>Enterobacterales</taxon>
        <taxon>Morganellaceae</taxon>
        <taxon>Providencia</taxon>
    </lineage>
</organism>
<evidence type="ECO:0000256" key="1">
    <source>
        <dbReference type="ARBA" id="ARBA00009646"/>
    </source>
</evidence>
<reference evidence="7" key="4">
    <citation type="submission" date="2022-10" db="EMBL/GenBank/DDBJ databases">
        <title>Bacterial isolates recovered from the One Health project in Brazil.</title>
        <authorList>
            <person name="Valiatti T.B."/>
            <person name="Santos F."/>
            <person name="Cayo R."/>
            <person name="Gales A.C."/>
        </authorList>
    </citation>
    <scope>NUCLEOTIDE SEQUENCE</scope>
    <source>
        <strain evidence="7">PVR188</strain>
    </source>
</reference>
<dbReference type="Proteomes" id="UP001159001">
    <property type="component" value="Unassembled WGS sequence"/>
</dbReference>
<dbReference type="Gene3D" id="2.60.20.10">
    <property type="entry name" value="Crystallins"/>
    <property type="match status" value="1"/>
</dbReference>
<feature type="signal peptide" evidence="3">
    <location>
        <begin position="1"/>
        <end position="17"/>
    </location>
</feature>
<dbReference type="RefSeq" id="WP_094960555.1">
    <property type="nucleotide sequence ID" value="NZ_ABDWLN020000006.1"/>
</dbReference>
<dbReference type="Proteomes" id="UP000216001">
    <property type="component" value="Unassembled WGS sequence"/>
</dbReference>